<feature type="domain" description="Phosphatidic acid phosphatase type 2/haloperoxidase" evidence="2">
    <location>
        <begin position="100"/>
        <end position="228"/>
    </location>
</feature>
<keyword evidence="1" id="KW-0472">Membrane</keyword>
<feature type="transmembrane region" description="Helical" evidence="1">
    <location>
        <begin position="61"/>
        <end position="85"/>
    </location>
</feature>
<dbReference type="CDD" id="cd03396">
    <property type="entry name" value="PAP2_like_6"/>
    <property type="match status" value="1"/>
</dbReference>
<proteinExistence type="predicted"/>
<dbReference type="Pfam" id="PF01569">
    <property type="entry name" value="PAP2"/>
    <property type="match status" value="1"/>
</dbReference>
<keyword evidence="1" id="KW-1133">Transmembrane helix</keyword>
<sequence>MPFVVRHDARFFLLHAWLPLAVFVALVVVTMGMGGDTWLADRLYAWEGHRWQLRDAFLTDALIHGIGRDLSALAWVGVLIAWLVARSRERWARWAKPLAYLWIATGVAAVSVAWLKSWSNMDCPWDLVRYGGQRPYVGLFDLRPLHLSRGACFPAGHASGGYAWLSLYFFLWTVRPRWRWLGLALGIAVGLVFGIGQQLRGAHFLSHDVWTLAICWTAVLSLHLAFWHRSDDAPRALVSHSFVAVR</sequence>
<evidence type="ECO:0000256" key="1">
    <source>
        <dbReference type="SAM" id="Phobius"/>
    </source>
</evidence>
<organism evidence="3 4">
    <name type="scientific">Lysobacter panacisoli</name>
    <dbReference type="NCBI Taxonomy" id="1255263"/>
    <lineage>
        <taxon>Bacteria</taxon>
        <taxon>Pseudomonadati</taxon>
        <taxon>Pseudomonadota</taxon>
        <taxon>Gammaproteobacteria</taxon>
        <taxon>Lysobacterales</taxon>
        <taxon>Lysobacteraceae</taxon>
        <taxon>Lysobacter</taxon>
    </lineage>
</organism>
<feature type="transmembrane region" description="Helical" evidence="1">
    <location>
        <begin position="97"/>
        <end position="115"/>
    </location>
</feature>
<evidence type="ECO:0000313" key="3">
    <source>
        <dbReference type="EMBL" id="GAA5075258.1"/>
    </source>
</evidence>
<comment type="caution">
    <text evidence="3">The sequence shown here is derived from an EMBL/GenBank/DDBJ whole genome shotgun (WGS) entry which is preliminary data.</text>
</comment>
<dbReference type="SUPFAM" id="SSF48317">
    <property type="entry name" value="Acid phosphatase/Vanadium-dependent haloperoxidase"/>
    <property type="match status" value="1"/>
</dbReference>
<dbReference type="EMBL" id="BAABKY010000002">
    <property type="protein sequence ID" value="GAA5075258.1"/>
    <property type="molecule type" value="Genomic_DNA"/>
</dbReference>
<accession>A0ABP9LBV4</accession>
<reference evidence="4" key="1">
    <citation type="journal article" date="2019" name="Int. J. Syst. Evol. Microbiol.">
        <title>The Global Catalogue of Microorganisms (GCM) 10K type strain sequencing project: providing services to taxonomists for standard genome sequencing and annotation.</title>
        <authorList>
            <consortium name="The Broad Institute Genomics Platform"/>
            <consortium name="The Broad Institute Genome Sequencing Center for Infectious Disease"/>
            <person name="Wu L."/>
            <person name="Ma J."/>
        </authorList>
    </citation>
    <scope>NUCLEOTIDE SEQUENCE [LARGE SCALE GENOMIC DNA]</scope>
    <source>
        <strain evidence="4">JCM 19212</strain>
    </source>
</reference>
<evidence type="ECO:0000313" key="4">
    <source>
        <dbReference type="Proteomes" id="UP001501083"/>
    </source>
</evidence>
<name>A0ABP9LBV4_9GAMM</name>
<feature type="transmembrane region" description="Helical" evidence="1">
    <location>
        <begin position="178"/>
        <end position="197"/>
    </location>
</feature>
<feature type="transmembrane region" description="Helical" evidence="1">
    <location>
        <begin position="209"/>
        <end position="227"/>
    </location>
</feature>
<gene>
    <name evidence="3" type="ORF">GCM10025759_18650</name>
</gene>
<evidence type="ECO:0000259" key="2">
    <source>
        <dbReference type="Pfam" id="PF01569"/>
    </source>
</evidence>
<dbReference type="InterPro" id="IPR000326">
    <property type="entry name" value="PAP2/HPO"/>
</dbReference>
<dbReference type="RefSeq" id="WP_158985829.1">
    <property type="nucleotide sequence ID" value="NZ_BAABKY010000002.1"/>
</dbReference>
<keyword evidence="1" id="KW-0812">Transmembrane</keyword>
<protein>
    <submittedName>
        <fullName evidence="3">Phosphatase PAP2 family protein</fullName>
    </submittedName>
</protein>
<keyword evidence="4" id="KW-1185">Reference proteome</keyword>
<dbReference type="Proteomes" id="UP001501083">
    <property type="component" value="Unassembled WGS sequence"/>
</dbReference>
<dbReference type="InterPro" id="IPR036938">
    <property type="entry name" value="PAP2/HPO_sf"/>
</dbReference>
<feature type="transmembrane region" description="Helical" evidence="1">
    <location>
        <begin position="12"/>
        <end position="33"/>
    </location>
</feature>
<feature type="transmembrane region" description="Helical" evidence="1">
    <location>
        <begin position="153"/>
        <end position="171"/>
    </location>
</feature>